<feature type="domain" description="Peptidase A1" evidence="12">
    <location>
        <begin position="121"/>
        <end position="465"/>
    </location>
</feature>
<dbReference type="InterPro" id="IPR051708">
    <property type="entry name" value="Plant_Aspart_Prot_A1"/>
</dbReference>
<dbReference type="PANTHER" id="PTHR47967">
    <property type="entry name" value="OS07G0603500 PROTEIN-RELATED"/>
    <property type="match status" value="1"/>
</dbReference>
<dbReference type="PANTHER" id="PTHR47967:SF128">
    <property type="entry name" value="ASPARTIC PROTEINASE CDR1-LIKE"/>
    <property type="match status" value="1"/>
</dbReference>
<dbReference type="Pfam" id="PF14541">
    <property type="entry name" value="TAXi_C"/>
    <property type="match status" value="1"/>
</dbReference>
<evidence type="ECO:0000259" key="12">
    <source>
        <dbReference type="PROSITE" id="PS51767"/>
    </source>
</evidence>
<accession>A0A8T0IB83</accession>
<feature type="active site" evidence="10">
    <location>
        <position position="139"/>
    </location>
</feature>
<comment type="caution">
    <text evidence="13">The sequence shown here is derived from an EMBL/GenBank/DDBJ whole genome shotgun (WGS) entry which is preliminary data.</text>
</comment>
<dbReference type="Gene3D" id="2.40.70.10">
    <property type="entry name" value="Acid Proteases"/>
    <property type="match status" value="2"/>
</dbReference>
<dbReference type="FunFam" id="2.40.70.10:FF:000016">
    <property type="entry name" value="Probable aspartic protease At2g35615"/>
    <property type="match status" value="1"/>
</dbReference>
<gene>
    <name evidence="13" type="ORF">KC19_4G152900</name>
</gene>
<keyword evidence="4" id="KW-0064">Aspartyl protease</keyword>
<evidence type="ECO:0000256" key="7">
    <source>
        <dbReference type="ARBA" id="ARBA00051299"/>
    </source>
</evidence>
<dbReference type="GO" id="GO:0006508">
    <property type="term" value="P:proteolysis"/>
    <property type="evidence" value="ECO:0007669"/>
    <property type="project" value="UniProtKB-KW"/>
</dbReference>
<dbReference type="Proteomes" id="UP000822688">
    <property type="component" value="Chromosome 4"/>
</dbReference>
<feature type="signal peptide" evidence="11">
    <location>
        <begin position="1"/>
        <end position="19"/>
    </location>
</feature>
<dbReference type="FunFam" id="2.40.70.10:FF:000033">
    <property type="entry name" value="Aspartyl protease family protein"/>
    <property type="match status" value="1"/>
</dbReference>
<keyword evidence="2" id="KW-0645">Protease</keyword>
<dbReference type="GO" id="GO:0005576">
    <property type="term" value="C:extracellular region"/>
    <property type="evidence" value="ECO:0007669"/>
    <property type="project" value="TreeGrafter"/>
</dbReference>
<evidence type="ECO:0000313" key="13">
    <source>
        <dbReference type="EMBL" id="KAG0580166.1"/>
    </source>
</evidence>
<evidence type="ECO:0000256" key="4">
    <source>
        <dbReference type="ARBA" id="ARBA00022750"/>
    </source>
</evidence>
<evidence type="ECO:0000256" key="10">
    <source>
        <dbReference type="PIRSR" id="PIRSR601461-1"/>
    </source>
</evidence>
<evidence type="ECO:0000256" key="6">
    <source>
        <dbReference type="ARBA" id="ARBA00023180"/>
    </source>
</evidence>
<comment type="similarity">
    <text evidence="1">Belongs to the peptidase A1 family.</text>
</comment>
<comment type="catalytic activity">
    <reaction evidence="7">
        <text>Similar to pepsin, but also cleaves on either side of Asp and at Lys-|-Arg.</text>
        <dbReference type="EC" id="3.4.23.12"/>
    </reaction>
</comment>
<dbReference type="InterPro" id="IPR034161">
    <property type="entry name" value="Pepsin-like_plant"/>
</dbReference>
<dbReference type="CDD" id="cd05476">
    <property type="entry name" value="pepsin_A_like_plant"/>
    <property type="match status" value="1"/>
</dbReference>
<dbReference type="SUPFAM" id="SSF50630">
    <property type="entry name" value="Acid proteases"/>
    <property type="match status" value="1"/>
</dbReference>
<reference evidence="13" key="1">
    <citation type="submission" date="2020-06" db="EMBL/GenBank/DDBJ databases">
        <title>WGS assembly of Ceratodon purpureus strain R40.</title>
        <authorList>
            <person name="Carey S.B."/>
            <person name="Jenkins J."/>
            <person name="Shu S."/>
            <person name="Lovell J.T."/>
            <person name="Sreedasyam A."/>
            <person name="Maumus F."/>
            <person name="Tiley G.P."/>
            <person name="Fernandez-Pozo N."/>
            <person name="Barry K."/>
            <person name="Chen C."/>
            <person name="Wang M."/>
            <person name="Lipzen A."/>
            <person name="Daum C."/>
            <person name="Saski C.A."/>
            <person name="Payton A.C."/>
            <person name="Mcbreen J.C."/>
            <person name="Conrad R.E."/>
            <person name="Kollar L.M."/>
            <person name="Olsson S."/>
            <person name="Huttunen S."/>
            <person name="Landis J.B."/>
            <person name="Wickett N.J."/>
            <person name="Johnson M.G."/>
            <person name="Rensing S.A."/>
            <person name="Grimwood J."/>
            <person name="Schmutz J."/>
            <person name="Mcdaniel S.F."/>
        </authorList>
    </citation>
    <scope>NUCLEOTIDE SEQUENCE</scope>
    <source>
        <strain evidence="13">R40</strain>
    </source>
</reference>
<dbReference type="GO" id="GO:0004190">
    <property type="term" value="F:aspartic-type endopeptidase activity"/>
    <property type="evidence" value="ECO:0007669"/>
    <property type="project" value="UniProtKB-KW"/>
</dbReference>
<dbReference type="InterPro" id="IPR001461">
    <property type="entry name" value="Aspartic_peptidase_A1"/>
</dbReference>
<organism evidence="13 14">
    <name type="scientific">Ceratodon purpureus</name>
    <name type="common">Fire moss</name>
    <name type="synonym">Dicranum purpureum</name>
    <dbReference type="NCBI Taxonomy" id="3225"/>
    <lineage>
        <taxon>Eukaryota</taxon>
        <taxon>Viridiplantae</taxon>
        <taxon>Streptophyta</taxon>
        <taxon>Embryophyta</taxon>
        <taxon>Bryophyta</taxon>
        <taxon>Bryophytina</taxon>
        <taxon>Bryopsida</taxon>
        <taxon>Dicranidae</taxon>
        <taxon>Pseudoditrichales</taxon>
        <taxon>Ditrichaceae</taxon>
        <taxon>Ceratodon</taxon>
    </lineage>
</organism>
<dbReference type="PRINTS" id="PR00792">
    <property type="entry name" value="PEPSIN"/>
</dbReference>
<evidence type="ECO:0000313" key="14">
    <source>
        <dbReference type="Proteomes" id="UP000822688"/>
    </source>
</evidence>
<evidence type="ECO:0000256" key="5">
    <source>
        <dbReference type="ARBA" id="ARBA00022801"/>
    </source>
</evidence>
<keyword evidence="5" id="KW-0378">Hydrolase</keyword>
<comment type="function">
    <text evidence="8">Extracellular proteinase found in the pitcher fluid of carnivorous plants. Digest prey for nitrogen uptake.</text>
</comment>
<evidence type="ECO:0000256" key="3">
    <source>
        <dbReference type="ARBA" id="ARBA00022729"/>
    </source>
</evidence>
<dbReference type="EMBL" id="CM026424">
    <property type="protein sequence ID" value="KAG0580166.1"/>
    <property type="molecule type" value="Genomic_DNA"/>
</dbReference>
<dbReference type="InterPro" id="IPR032861">
    <property type="entry name" value="TAXi_N"/>
</dbReference>
<dbReference type="AlphaFoldDB" id="A0A8T0IB83"/>
<evidence type="ECO:0000256" key="11">
    <source>
        <dbReference type="SAM" id="SignalP"/>
    </source>
</evidence>
<dbReference type="Pfam" id="PF14543">
    <property type="entry name" value="TAXi_N"/>
    <property type="match status" value="1"/>
</dbReference>
<evidence type="ECO:0000256" key="1">
    <source>
        <dbReference type="ARBA" id="ARBA00007447"/>
    </source>
</evidence>
<dbReference type="InterPro" id="IPR021109">
    <property type="entry name" value="Peptidase_aspartic_dom_sf"/>
</dbReference>
<evidence type="ECO:0000256" key="2">
    <source>
        <dbReference type="ARBA" id="ARBA00022670"/>
    </source>
</evidence>
<proteinExistence type="inferred from homology"/>
<feature type="active site" evidence="10">
    <location>
        <position position="347"/>
    </location>
</feature>
<sequence>MKKILVCVIVLLQFLQASARSNHGVGIHVRKLDVAHRAHFARYHHAADADIKSNTLRSNLMHRDTLQTGTTKSPSERFLNGVKRSHMRINRLENHLIKQLGVESEAAGYSESPVTASTGEYVMELSLGTPPQKFSTIVDTGSDLTWVQCSPCSVCFEQPNPLFDPRASSTYSQTKCDNGLCKILQEGLFVQNCKGGNTCNYTYSYGDGSNTLGVLSLETVTLGSSSVPDVGIGCGHSNQGSFAGADGIVGLGQGSLSLPSQLKPSIAQIFSYCLVDLSSTASTSSPITFGDARENSDAKYTPLVANSLAPTYYYVGVEGISVGRQKVEIPDSAFEISEMGSGGVILDSGTTITYWMSEAFTPMLAAFREQISYPETNAGSYFLDLCYDISNAAADGSLNLPSMVVHFTDVDFEIPMPNLWVLVEDTGSVVCLAMAESEQFSIIGNIQQQNNLIVYDVVNQRVGFKPVRCDGSNG</sequence>
<keyword evidence="3 11" id="KW-0732">Signal</keyword>
<keyword evidence="6" id="KW-0325">Glycoprotein</keyword>
<evidence type="ECO:0000256" key="9">
    <source>
        <dbReference type="ARBA" id="ARBA00067063"/>
    </source>
</evidence>
<dbReference type="PROSITE" id="PS51767">
    <property type="entry name" value="PEPTIDASE_A1"/>
    <property type="match status" value="1"/>
</dbReference>
<dbReference type="EC" id="3.4.23.12" evidence="9"/>
<keyword evidence="14" id="KW-1185">Reference proteome</keyword>
<name>A0A8T0IB83_CERPU</name>
<feature type="chain" id="PRO_5035839242" description="nepenthesin" evidence="11">
    <location>
        <begin position="20"/>
        <end position="474"/>
    </location>
</feature>
<evidence type="ECO:0000256" key="8">
    <source>
        <dbReference type="ARBA" id="ARBA00053221"/>
    </source>
</evidence>
<dbReference type="InterPro" id="IPR032799">
    <property type="entry name" value="TAXi_C"/>
</dbReference>
<protein>
    <recommendedName>
        <fullName evidence="9">nepenthesin</fullName>
        <ecNumber evidence="9">3.4.23.12</ecNumber>
    </recommendedName>
</protein>
<dbReference type="InterPro" id="IPR033121">
    <property type="entry name" value="PEPTIDASE_A1"/>
</dbReference>